<dbReference type="Proteomes" id="UP000810171">
    <property type="component" value="Unassembled WGS sequence"/>
</dbReference>
<sequence length="119" mass="13842">MNGAQTDTGSDMWLELNDIFWLFLVLTGCGAWWHNLKQRESATRAVKRHCQREGLQLLDDSIALKRMKPIRDRDSGRLVLLREYQFFFTSTGDERYPGSIQLQGRRLLGINLAPHRIQP</sequence>
<evidence type="ECO:0000313" key="3">
    <source>
        <dbReference type="Proteomes" id="UP000810171"/>
    </source>
</evidence>
<keyword evidence="1" id="KW-0472">Membrane</keyword>
<gene>
    <name evidence="2" type="ORF">H9C73_11550</name>
</gene>
<feature type="transmembrane region" description="Helical" evidence="1">
    <location>
        <begin position="19"/>
        <end position="36"/>
    </location>
</feature>
<evidence type="ECO:0000313" key="2">
    <source>
        <dbReference type="EMBL" id="MBP0049374.1"/>
    </source>
</evidence>
<organism evidence="2 3">
    <name type="scientific">Marinobacterium alkalitolerans</name>
    <dbReference type="NCBI Taxonomy" id="1542925"/>
    <lineage>
        <taxon>Bacteria</taxon>
        <taxon>Pseudomonadati</taxon>
        <taxon>Pseudomonadota</taxon>
        <taxon>Gammaproteobacteria</taxon>
        <taxon>Oceanospirillales</taxon>
        <taxon>Oceanospirillaceae</taxon>
        <taxon>Marinobacterium</taxon>
    </lineage>
</organism>
<name>A0ABS3ZCG9_9GAMM</name>
<reference evidence="2 3" key="1">
    <citation type="submission" date="2020-09" db="EMBL/GenBank/DDBJ databases">
        <authorList>
            <person name="Tanuku N.R.S."/>
        </authorList>
    </citation>
    <scope>NUCLEOTIDE SEQUENCE [LARGE SCALE GENOMIC DNA]</scope>
    <source>
        <strain evidence="2 3">AK62</strain>
    </source>
</reference>
<dbReference type="RefSeq" id="WP_209287983.1">
    <property type="nucleotide sequence ID" value="NZ_JACVEW010000017.1"/>
</dbReference>
<dbReference type="Pfam" id="PF11743">
    <property type="entry name" value="DUF3301"/>
    <property type="match status" value="1"/>
</dbReference>
<dbReference type="InterPro" id="IPR021732">
    <property type="entry name" value="DUF3301"/>
</dbReference>
<accession>A0ABS3ZCG9</accession>
<keyword evidence="3" id="KW-1185">Reference proteome</keyword>
<comment type="caution">
    <text evidence="2">The sequence shown here is derived from an EMBL/GenBank/DDBJ whole genome shotgun (WGS) entry which is preliminary data.</text>
</comment>
<keyword evidence="1" id="KW-1133">Transmembrane helix</keyword>
<evidence type="ECO:0000256" key="1">
    <source>
        <dbReference type="SAM" id="Phobius"/>
    </source>
</evidence>
<protein>
    <submittedName>
        <fullName evidence="2">DUF3301 domain-containing protein</fullName>
    </submittedName>
</protein>
<dbReference type="EMBL" id="JACVEW010000017">
    <property type="protein sequence ID" value="MBP0049374.1"/>
    <property type="molecule type" value="Genomic_DNA"/>
</dbReference>
<keyword evidence="1" id="KW-0812">Transmembrane</keyword>
<proteinExistence type="predicted"/>